<comment type="caution">
    <text evidence="2">The sequence shown here is derived from an EMBL/GenBank/DDBJ whole genome shotgun (WGS) entry which is preliminary data.</text>
</comment>
<keyword evidence="3" id="KW-1185">Reference proteome</keyword>
<dbReference type="AlphaFoldDB" id="A0A5S4VWM1"/>
<protein>
    <submittedName>
        <fullName evidence="2">Uncharacterized protein</fullName>
    </submittedName>
</protein>
<evidence type="ECO:0000313" key="2">
    <source>
        <dbReference type="EMBL" id="TYL69849.1"/>
    </source>
</evidence>
<organism evidence="2 3">
    <name type="scientific">Bradyrhizobium cytisi</name>
    <dbReference type="NCBI Taxonomy" id="515489"/>
    <lineage>
        <taxon>Bacteria</taxon>
        <taxon>Pseudomonadati</taxon>
        <taxon>Pseudomonadota</taxon>
        <taxon>Alphaproteobacteria</taxon>
        <taxon>Hyphomicrobiales</taxon>
        <taxon>Nitrobacteraceae</taxon>
        <taxon>Bradyrhizobium</taxon>
    </lineage>
</organism>
<dbReference type="EMBL" id="VSSR01000162">
    <property type="protein sequence ID" value="TYL69849.1"/>
    <property type="molecule type" value="Genomic_DNA"/>
</dbReference>
<dbReference type="OrthoDB" id="8256394at2"/>
<gene>
    <name evidence="2" type="ORF">FXB38_42255</name>
</gene>
<proteinExistence type="predicted"/>
<sequence>MTKGIEDLQMLRLIRAFQKLIDPDTRRMVLLYVEEQVHKQQTGAVVENTPASECTGKSPPGDAHGTTGDS</sequence>
<reference evidence="2 3" key="1">
    <citation type="submission" date="2019-08" db="EMBL/GenBank/DDBJ databases">
        <title>Bradyrhizobium hipponensis sp. nov., a rhizobium isolated from a Lupinus angustifolius root nodule in Tunisia.</title>
        <authorList>
            <person name="Off K."/>
            <person name="Rejili M."/>
            <person name="Mars M."/>
            <person name="Brachmann A."/>
            <person name="Marin M."/>
        </authorList>
    </citation>
    <scope>NUCLEOTIDE SEQUENCE [LARGE SCALE GENOMIC DNA]</scope>
    <source>
        <strain evidence="2 3">CTAW11</strain>
    </source>
</reference>
<evidence type="ECO:0000313" key="3">
    <source>
        <dbReference type="Proteomes" id="UP000324853"/>
    </source>
</evidence>
<dbReference type="Proteomes" id="UP000324853">
    <property type="component" value="Unassembled WGS sequence"/>
</dbReference>
<name>A0A5S4VWM1_9BRAD</name>
<feature type="region of interest" description="Disordered" evidence="1">
    <location>
        <begin position="41"/>
        <end position="70"/>
    </location>
</feature>
<accession>A0A5S4VWM1</accession>
<dbReference type="RefSeq" id="WP_148756740.1">
    <property type="nucleotide sequence ID" value="NZ_VSSR01000162.1"/>
</dbReference>
<evidence type="ECO:0000256" key="1">
    <source>
        <dbReference type="SAM" id="MobiDB-lite"/>
    </source>
</evidence>